<dbReference type="PANTHER" id="PTHR34857:SF2">
    <property type="entry name" value="SLL0384 PROTEIN"/>
    <property type="match status" value="1"/>
</dbReference>
<evidence type="ECO:0008006" key="9">
    <source>
        <dbReference type="Google" id="ProtNLM"/>
    </source>
</evidence>
<evidence type="ECO:0000313" key="8">
    <source>
        <dbReference type="Proteomes" id="UP001500368"/>
    </source>
</evidence>
<dbReference type="InterPro" id="IPR051611">
    <property type="entry name" value="ECF_transporter_component"/>
</dbReference>
<evidence type="ECO:0000256" key="4">
    <source>
        <dbReference type="ARBA" id="ARBA00022989"/>
    </source>
</evidence>
<dbReference type="CDD" id="cd16914">
    <property type="entry name" value="EcfT"/>
    <property type="match status" value="1"/>
</dbReference>
<feature type="transmembrane region" description="Helical" evidence="6">
    <location>
        <begin position="137"/>
        <end position="157"/>
    </location>
</feature>
<gene>
    <name evidence="7" type="ORF">GCM10025790_12650</name>
</gene>
<evidence type="ECO:0000256" key="3">
    <source>
        <dbReference type="ARBA" id="ARBA00022692"/>
    </source>
</evidence>
<organism evidence="7 8">
    <name type="scientific">Nesterenkonia rhizosphaerae</name>
    <dbReference type="NCBI Taxonomy" id="1348272"/>
    <lineage>
        <taxon>Bacteria</taxon>
        <taxon>Bacillati</taxon>
        <taxon>Actinomycetota</taxon>
        <taxon>Actinomycetes</taxon>
        <taxon>Micrococcales</taxon>
        <taxon>Micrococcaceae</taxon>
        <taxon>Nesterenkonia</taxon>
    </lineage>
</organism>
<evidence type="ECO:0000256" key="5">
    <source>
        <dbReference type="ARBA" id="ARBA00023136"/>
    </source>
</evidence>
<feature type="transmembrane region" description="Helical" evidence="6">
    <location>
        <begin position="232"/>
        <end position="253"/>
    </location>
</feature>
<keyword evidence="2" id="KW-1003">Cell membrane</keyword>
<reference evidence="8" key="1">
    <citation type="journal article" date="2019" name="Int. J. Syst. Evol. Microbiol.">
        <title>The Global Catalogue of Microorganisms (GCM) 10K type strain sequencing project: providing services to taxonomists for standard genome sequencing and annotation.</title>
        <authorList>
            <consortium name="The Broad Institute Genomics Platform"/>
            <consortium name="The Broad Institute Genome Sequencing Center for Infectious Disease"/>
            <person name="Wu L."/>
            <person name="Ma J."/>
        </authorList>
    </citation>
    <scope>NUCLEOTIDE SEQUENCE [LARGE SCALE GENOMIC DNA]</scope>
    <source>
        <strain evidence="8">JCM 19129</strain>
    </source>
</reference>
<dbReference type="Pfam" id="PF02361">
    <property type="entry name" value="CbiQ"/>
    <property type="match status" value="1"/>
</dbReference>
<sequence length="267" mass="28219">MTPSAAARRLHPSTELVLLLCGLLLVYGVPSPLVPAVVLLGAAVGAAVTRHLRLKSWALTLLVLAGPMLVMVTIIQGLFYPGEAVHILWSAGPAAITAEGLAVALQLWLRVAAMIGLCALFAFGADAARVFDAMIGLRLPLNVAYVCAAAMNLLPLLRERTARTMAARAARGWDTTSLRVRLRLLPGILSGLLTALLVQLDQRHDALNQRGFGAVPRPAPARFYASGTGQQVLRWSAALGSSALVVLALLDLLPLPTASDFLEVLYG</sequence>
<dbReference type="EMBL" id="BAABLW010000007">
    <property type="protein sequence ID" value="GAA4918482.1"/>
    <property type="molecule type" value="Genomic_DNA"/>
</dbReference>
<evidence type="ECO:0000313" key="7">
    <source>
        <dbReference type="EMBL" id="GAA4918482.1"/>
    </source>
</evidence>
<dbReference type="InterPro" id="IPR003339">
    <property type="entry name" value="ABC/ECF_trnsptr_transmembrane"/>
</dbReference>
<protein>
    <recommendedName>
        <fullName evidence="9">Energy-coupling factor transporter transmembrane protein EcfT</fullName>
    </recommendedName>
</protein>
<keyword evidence="5 6" id="KW-0472">Membrane</keyword>
<proteinExistence type="predicted"/>
<accession>A0ABP9FVT6</accession>
<keyword evidence="3 6" id="KW-0812">Transmembrane</keyword>
<comment type="subcellular location">
    <subcellularLocation>
        <location evidence="1">Membrane</location>
        <topology evidence="1">Multi-pass membrane protein</topology>
    </subcellularLocation>
</comment>
<dbReference type="RefSeq" id="WP_345477225.1">
    <property type="nucleotide sequence ID" value="NZ_BAABLW010000007.1"/>
</dbReference>
<dbReference type="Proteomes" id="UP001500368">
    <property type="component" value="Unassembled WGS sequence"/>
</dbReference>
<feature type="transmembrane region" description="Helical" evidence="6">
    <location>
        <begin position="16"/>
        <end position="45"/>
    </location>
</feature>
<keyword evidence="8" id="KW-1185">Reference proteome</keyword>
<keyword evidence="4 6" id="KW-1133">Transmembrane helix</keyword>
<feature type="transmembrane region" description="Helical" evidence="6">
    <location>
        <begin position="86"/>
        <end position="105"/>
    </location>
</feature>
<dbReference type="PANTHER" id="PTHR34857">
    <property type="entry name" value="SLL0384 PROTEIN"/>
    <property type="match status" value="1"/>
</dbReference>
<feature type="transmembrane region" description="Helical" evidence="6">
    <location>
        <begin position="57"/>
        <end position="80"/>
    </location>
</feature>
<evidence type="ECO:0000256" key="6">
    <source>
        <dbReference type="SAM" id="Phobius"/>
    </source>
</evidence>
<name>A0ABP9FVT6_9MICC</name>
<feature type="transmembrane region" description="Helical" evidence="6">
    <location>
        <begin position="112"/>
        <end position="131"/>
    </location>
</feature>
<evidence type="ECO:0000256" key="1">
    <source>
        <dbReference type="ARBA" id="ARBA00004141"/>
    </source>
</evidence>
<evidence type="ECO:0000256" key="2">
    <source>
        <dbReference type="ARBA" id="ARBA00022475"/>
    </source>
</evidence>
<comment type="caution">
    <text evidence="7">The sequence shown here is derived from an EMBL/GenBank/DDBJ whole genome shotgun (WGS) entry which is preliminary data.</text>
</comment>